<dbReference type="InterPro" id="IPR051322">
    <property type="entry name" value="AA_ABC_Transporter_Permease"/>
</dbReference>
<organism evidence="10 11">
    <name type="scientific">Ornithinimicrobium avium</name>
    <dbReference type="NCBI Taxonomy" id="2283195"/>
    <lineage>
        <taxon>Bacteria</taxon>
        <taxon>Bacillati</taxon>
        <taxon>Actinomycetota</taxon>
        <taxon>Actinomycetes</taxon>
        <taxon>Micrococcales</taxon>
        <taxon>Ornithinimicrobiaceae</taxon>
        <taxon>Ornithinimicrobium</taxon>
    </lineage>
</organism>
<evidence type="ECO:0000256" key="6">
    <source>
        <dbReference type="ARBA" id="ARBA00022989"/>
    </source>
</evidence>
<dbReference type="CDD" id="cd06261">
    <property type="entry name" value="TM_PBP2"/>
    <property type="match status" value="1"/>
</dbReference>
<dbReference type="AlphaFoldDB" id="A0A345NR38"/>
<dbReference type="Gene3D" id="1.10.3720.10">
    <property type="entry name" value="MetI-like"/>
    <property type="match status" value="1"/>
</dbReference>
<keyword evidence="4" id="KW-1003">Cell membrane</keyword>
<dbReference type="PANTHER" id="PTHR30450">
    <property type="entry name" value="ABC TRANSPORTER PERMEASE"/>
    <property type="match status" value="1"/>
</dbReference>
<evidence type="ECO:0000256" key="5">
    <source>
        <dbReference type="ARBA" id="ARBA00022692"/>
    </source>
</evidence>
<dbReference type="GO" id="GO:0048473">
    <property type="term" value="P:D-methionine transmembrane transport"/>
    <property type="evidence" value="ECO:0007669"/>
    <property type="project" value="TreeGrafter"/>
</dbReference>
<proteinExistence type="inferred from homology"/>
<keyword evidence="7 8" id="KW-0472">Membrane</keyword>
<reference evidence="10 11" key="1">
    <citation type="submission" date="2018-07" db="EMBL/GenBank/DDBJ databases">
        <title>Complete genome sequencing of Ornithinimicrobium sp. AMA3305.</title>
        <authorList>
            <person name="Bae J.-W."/>
        </authorList>
    </citation>
    <scope>NUCLEOTIDE SEQUENCE [LARGE SCALE GENOMIC DNA]</scope>
    <source>
        <strain evidence="10 11">AMA3305</strain>
    </source>
</reference>
<dbReference type="InterPro" id="IPR035906">
    <property type="entry name" value="MetI-like_sf"/>
</dbReference>
<feature type="domain" description="ABC transmembrane type-1" evidence="9">
    <location>
        <begin position="15"/>
        <end position="207"/>
    </location>
</feature>
<comment type="subcellular location">
    <subcellularLocation>
        <location evidence="1 8">Cell membrane</location>
        <topology evidence="1 8">Multi-pass membrane protein</topology>
    </subcellularLocation>
</comment>
<accession>A0A345NR38</accession>
<evidence type="ECO:0000313" key="11">
    <source>
        <dbReference type="Proteomes" id="UP000253790"/>
    </source>
</evidence>
<feature type="transmembrane region" description="Helical" evidence="8">
    <location>
        <begin position="147"/>
        <end position="169"/>
    </location>
</feature>
<evidence type="ECO:0000256" key="2">
    <source>
        <dbReference type="ARBA" id="ARBA00007069"/>
    </source>
</evidence>
<dbReference type="Proteomes" id="UP000253790">
    <property type="component" value="Chromosome"/>
</dbReference>
<keyword evidence="5 8" id="KW-0812">Transmembrane</keyword>
<feature type="transmembrane region" description="Helical" evidence="8">
    <location>
        <begin position="54"/>
        <end position="77"/>
    </location>
</feature>
<dbReference type="PANTHER" id="PTHR30450:SF1">
    <property type="entry name" value="D-METHIONINE TRANSPORT SYSTEM PERMEASE PROTEIN METI-RELATED"/>
    <property type="match status" value="1"/>
</dbReference>
<name>A0A345NR38_9MICO</name>
<feature type="transmembrane region" description="Helical" evidence="8">
    <location>
        <begin position="20"/>
        <end position="42"/>
    </location>
</feature>
<keyword evidence="6 8" id="KW-1133">Transmembrane helix</keyword>
<evidence type="ECO:0000256" key="4">
    <source>
        <dbReference type="ARBA" id="ARBA00022475"/>
    </source>
</evidence>
<evidence type="ECO:0000259" key="9">
    <source>
        <dbReference type="PROSITE" id="PS50928"/>
    </source>
</evidence>
<dbReference type="KEGG" id="orn:DV701_16485"/>
<dbReference type="FunFam" id="1.10.3720.10:FF:000002">
    <property type="entry name" value="D-methionine ABC transporter permease MetI"/>
    <property type="match status" value="1"/>
</dbReference>
<gene>
    <name evidence="10" type="ORF">DV701_16485</name>
</gene>
<evidence type="ECO:0000256" key="7">
    <source>
        <dbReference type="ARBA" id="ARBA00023136"/>
    </source>
</evidence>
<dbReference type="RefSeq" id="WP_114929921.1">
    <property type="nucleotide sequence ID" value="NZ_CP031229.1"/>
</dbReference>
<feature type="transmembrane region" description="Helical" evidence="8">
    <location>
        <begin position="83"/>
        <end position="107"/>
    </location>
</feature>
<dbReference type="InterPro" id="IPR000515">
    <property type="entry name" value="MetI-like"/>
</dbReference>
<comment type="similarity">
    <text evidence="2">Belongs to the binding-protein-dependent transport system permease family. CysTW subfamily.</text>
</comment>
<dbReference type="GO" id="GO:0005886">
    <property type="term" value="C:plasma membrane"/>
    <property type="evidence" value="ECO:0007669"/>
    <property type="project" value="UniProtKB-SubCell"/>
</dbReference>
<dbReference type="PROSITE" id="PS50928">
    <property type="entry name" value="ABC_TM1"/>
    <property type="match status" value="1"/>
</dbReference>
<evidence type="ECO:0000256" key="1">
    <source>
        <dbReference type="ARBA" id="ARBA00004651"/>
    </source>
</evidence>
<keyword evidence="3 8" id="KW-0813">Transport</keyword>
<evidence type="ECO:0000313" key="10">
    <source>
        <dbReference type="EMBL" id="AXH97496.1"/>
    </source>
</evidence>
<sequence>MIDWDRIGPALWQSTVETSYMVSVSMGLSVLLGVPLGVLLLLTAPDGLLPRRAVSTVVGGIVNAGRSVPFIVLLVLVAPVTRLFTGTTIGSTATIVPLTIAAVPFFARLVEAALREVAPGKVEAARAMGASTGQVVRSVLLPEARPGLIAAGTVTLIALISYSAMAGAIGGGGLGDFAIRYGYQRFDTAVTLACVVVLLVMVQVLQSAGDRLARRLAHR</sequence>
<evidence type="ECO:0000256" key="8">
    <source>
        <dbReference type="RuleBase" id="RU363032"/>
    </source>
</evidence>
<evidence type="ECO:0000256" key="3">
    <source>
        <dbReference type="ARBA" id="ARBA00022448"/>
    </source>
</evidence>
<feature type="transmembrane region" description="Helical" evidence="8">
    <location>
        <begin position="189"/>
        <end position="209"/>
    </location>
</feature>
<dbReference type="EMBL" id="CP031229">
    <property type="protein sequence ID" value="AXH97496.1"/>
    <property type="molecule type" value="Genomic_DNA"/>
</dbReference>
<protein>
    <submittedName>
        <fullName evidence="10">ABC transporter permease</fullName>
    </submittedName>
</protein>
<dbReference type="Pfam" id="PF00528">
    <property type="entry name" value="BPD_transp_1"/>
    <property type="match status" value="1"/>
</dbReference>
<keyword evidence="11" id="KW-1185">Reference proteome</keyword>
<dbReference type="OrthoDB" id="9793490at2"/>
<dbReference type="SUPFAM" id="SSF161098">
    <property type="entry name" value="MetI-like"/>
    <property type="match status" value="1"/>
</dbReference>